<keyword evidence="2" id="KW-1185">Reference proteome</keyword>
<reference evidence="1 2" key="1">
    <citation type="submission" date="2019-05" db="EMBL/GenBank/DDBJ databases">
        <title>Another draft genome of Portunus trituberculatus and its Hox gene families provides insights of decapod evolution.</title>
        <authorList>
            <person name="Jeong J.-H."/>
            <person name="Song I."/>
            <person name="Kim S."/>
            <person name="Choi T."/>
            <person name="Kim D."/>
            <person name="Ryu S."/>
            <person name="Kim W."/>
        </authorList>
    </citation>
    <scope>NUCLEOTIDE SEQUENCE [LARGE SCALE GENOMIC DNA]</scope>
    <source>
        <tissue evidence="1">Muscle</tissue>
    </source>
</reference>
<dbReference type="AlphaFoldDB" id="A0A5B7D9Z6"/>
<protein>
    <submittedName>
        <fullName evidence="1">Uncharacterized protein</fullName>
    </submittedName>
</protein>
<evidence type="ECO:0000313" key="2">
    <source>
        <dbReference type="Proteomes" id="UP000324222"/>
    </source>
</evidence>
<dbReference type="Proteomes" id="UP000324222">
    <property type="component" value="Unassembled WGS sequence"/>
</dbReference>
<sequence length="111" mass="12447">MVIKEQVHLVCLEKQEGILTKVDKSDLGKCSKRLREVAGPITTSDYGESPPGQWKCGCFEGPYLSMYDMGLTCIGHSTHIALLDRVESKAICLINSSPRIEYFETYKMKNS</sequence>
<comment type="caution">
    <text evidence="1">The sequence shown here is derived from an EMBL/GenBank/DDBJ whole genome shotgun (WGS) entry which is preliminary data.</text>
</comment>
<dbReference type="EMBL" id="VSRR010000636">
    <property type="protein sequence ID" value="MPC17976.1"/>
    <property type="molecule type" value="Genomic_DNA"/>
</dbReference>
<accession>A0A5B7D9Z6</accession>
<gene>
    <name evidence="1" type="ORF">E2C01_010846</name>
</gene>
<proteinExistence type="predicted"/>
<evidence type="ECO:0000313" key="1">
    <source>
        <dbReference type="EMBL" id="MPC17976.1"/>
    </source>
</evidence>
<name>A0A5B7D9Z6_PORTR</name>
<organism evidence="1 2">
    <name type="scientific">Portunus trituberculatus</name>
    <name type="common">Swimming crab</name>
    <name type="synonym">Neptunus trituberculatus</name>
    <dbReference type="NCBI Taxonomy" id="210409"/>
    <lineage>
        <taxon>Eukaryota</taxon>
        <taxon>Metazoa</taxon>
        <taxon>Ecdysozoa</taxon>
        <taxon>Arthropoda</taxon>
        <taxon>Crustacea</taxon>
        <taxon>Multicrustacea</taxon>
        <taxon>Malacostraca</taxon>
        <taxon>Eumalacostraca</taxon>
        <taxon>Eucarida</taxon>
        <taxon>Decapoda</taxon>
        <taxon>Pleocyemata</taxon>
        <taxon>Brachyura</taxon>
        <taxon>Eubrachyura</taxon>
        <taxon>Portunoidea</taxon>
        <taxon>Portunidae</taxon>
        <taxon>Portuninae</taxon>
        <taxon>Portunus</taxon>
    </lineage>
</organism>